<name>A0AAW0CVI6_9AGAR</name>
<keyword evidence="1" id="KW-0812">Transmembrane</keyword>
<dbReference type="Proteomes" id="UP001383192">
    <property type="component" value="Unassembled WGS sequence"/>
</dbReference>
<feature type="transmembrane region" description="Helical" evidence="1">
    <location>
        <begin position="91"/>
        <end position="110"/>
    </location>
</feature>
<reference evidence="2 3" key="1">
    <citation type="submission" date="2024-01" db="EMBL/GenBank/DDBJ databases">
        <title>A draft genome for a cacao thread blight-causing isolate of Paramarasmius palmivorus.</title>
        <authorList>
            <person name="Baruah I.K."/>
            <person name="Bukari Y."/>
            <person name="Amoako-Attah I."/>
            <person name="Meinhardt L.W."/>
            <person name="Bailey B.A."/>
            <person name="Cohen S.P."/>
        </authorList>
    </citation>
    <scope>NUCLEOTIDE SEQUENCE [LARGE SCALE GENOMIC DNA]</scope>
    <source>
        <strain evidence="2 3">GH-12</strain>
    </source>
</reference>
<feature type="transmembrane region" description="Helical" evidence="1">
    <location>
        <begin position="297"/>
        <end position="316"/>
    </location>
</feature>
<comment type="caution">
    <text evidence="2">The sequence shown here is derived from an EMBL/GenBank/DDBJ whole genome shotgun (WGS) entry which is preliminary data.</text>
</comment>
<sequence length="383" mass="43566">MPPTPMTTIVPPAFEWPLQFCAFVTVTTYVLSIVTSNVSQVDRLWTFLPTIYTAYYALLPILPKAHEQPFPLYPYVPASLEKLAEEWNPRAVMMLGLVTIWMFRLSYNTYRRGLFSLKDEDYRWAVLRTQLNPFLFQVTNLTFIAITQNILLFLMGIPAYIAVSQAPEPLATSDYALGALALMLIATEFTSDNQQYSYQSFKAAHLKGGQYDAADHWPGARLEWTAADAQRGFITRGLFAYSRHPNFACEQLFWWTINFIPILSPSAPSDIKLNYSITECLEWFKNPTFSADLSNPATWSIFLLLLPATCYSILFFSSTPYTESITTKKYPGYKDYQRRVGMFSPFGTIEKSIWLSITEGSTGKKAIEDRVWGDSVKGKGKAE</sequence>
<keyword evidence="3" id="KW-1185">Reference proteome</keyword>
<accession>A0AAW0CVI6</accession>
<evidence type="ECO:0000313" key="2">
    <source>
        <dbReference type="EMBL" id="KAK7044212.1"/>
    </source>
</evidence>
<gene>
    <name evidence="2" type="ORF">VNI00_007933</name>
</gene>
<evidence type="ECO:0008006" key="4">
    <source>
        <dbReference type="Google" id="ProtNLM"/>
    </source>
</evidence>
<feature type="transmembrane region" description="Helical" evidence="1">
    <location>
        <begin position="131"/>
        <end position="161"/>
    </location>
</feature>
<dbReference type="Gene3D" id="1.20.120.1630">
    <property type="match status" value="1"/>
</dbReference>
<proteinExistence type="predicted"/>
<feature type="transmembrane region" description="Helical" evidence="1">
    <location>
        <begin position="44"/>
        <end position="62"/>
    </location>
</feature>
<keyword evidence="1" id="KW-0472">Membrane</keyword>
<dbReference type="AlphaFoldDB" id="A0AAW0CVI6"/>
<dbReference type="PANTHER" id="PTHR32251:SF23">
    <property type="entry name" value="3-OXO-5-ALPHA-STEROID 4-DEHYDROGENASE (DUF1295)"/>
    <property type="match status" value="1"/>
</dbReference>
<dbReference type="PANTHER" id="PTHR32251">
    <property type="entry name" value="3-OXO-5-ALPHA-STEROID 4-DEHYDROGENASE"/>
    <property type="match status" value="1"/>
</dbReference>
<evidence type="ECO:0000313" key="3">
    <source>
        <dbReference type="Proteomes" id="UP001383192"/>
    </source>
</evidence>
<organism evidence="2 3">
    <name type="scientific">Paramarasmius palmivorus</name>
    <dbReference type="NCBI Taxonomy" id="297713"/>
    <lineage>
        <taxon>Eukaryota</taxon>
        <taxon>Fungi</taxon>
        <taxon>Dikarya</taxon>
        <taxon>Basidiomycota</taxon>
        <taxon>Agaricomycotina</taxon>
        <taxon>Agaricomycetes</taxon>
        <taxon>Agaricomycetidae</taxon>
        <taxon>Agaricales</taxon>
        <taxon>Marasmiineae</taxon>
        <taxon>Marasmiaceae</taxon>
        <taxon>Paramarasmius</taxon>
    </lineage>
</organism>
<dbReference type="EMBL" id="JAYKXP010000026">
    <property type="protein sequence ID" value="KAK7044212.1"/>
    <property type="molecule type" value="Genomic_DNA"/>
</dbReference>
<keyword evidence="1" id="KW-1133">Transmembrane helix</keyword>
<dbReference type="Pfam" id="PF06966">
    <property type="entry name" value="DUF1295"/>
    <property type="match status" value="1"/>
</dbReference>
<protein>
    <recommendedName>
        <fullName evidence="4">DUF1295-domain-containing protein</fullName>
    </recommendedName>
</protein>
<evidence type="ECO:0000256" key="1">
    <source>
        <dbReference type="SAM" id="Phobius"/>
    </source>
</evidence>
<feature type="transmembrane region" description="Helical" evidence="1">
    <location>
        <begin position="16"/>
        <end position="35"/>
    </location>
</feature>
<dbReference type="InterPro" id="IPR010721">
    <property type="entry name" value="UstE-like"/>
</dbReference>
<dbReference type="GO" id="GO:0016020">
    <property type="term" value="C:membrane"/>
    <property type="evidence" value="ECO:0007669"/>
    <property type="project" value="TreeGrafter"/>
</dbReference>